<feature type="compositionally biased region" description="Polar residues" evidence="1">
    <location>
        <begin position="30"/>
        <end position="58"/>
    </location>
</feature>
<evidence type="ECO:0000313" key="2">
    <source>
        <dbReference type="EMBL" id="CCB45243.1"/>
    </source>
</evidence>
<dbReference type="AlphaFoldDB" id="F6GZ57"/>
<dbReference type="Proteomes" id="UP000009183">
    <property type="component" value="Unassembled WGS sequence, unordered"/>
</dbReference>
<feature type="region of interest" description="Disordered" evidence="1">
    <location>
        <begin position="1"/>
        <end position="63"/>
    </location>
</feature>
<accession>F6GZ57</accession>
<dbReference type="PANTHER" id="PTHR31110">
    <property type="entry name" value="PESTICIDAL CRYSTAL CRY8BA PROTEIN"/>
    <property type="match status" value="1"/>
</dbReference>
<evidence type="ECO:0000256" key="1">
    <source>
        <dbReference type="SAM" id="MobiDB-lite"/>
    </source>
</evidence>
<protein>
    <submittedName>
        <fullName evidence="2">Uncharacterized protein</fullName>
    </submittedName>
</protein>
<name>F6GZ57_VITVI</name>
<dbReference type="EMBL" id="FN594987">
    <property type="protein sequence ID" value="CCB45243.1"/>
    <property type="molecule type" value="Genomic_DNA"/>
</dbReference>
<organism evidence="2 3">
    <name type="scientific">Vitis vinifera</name>
    <name type="common">Grape</name>
    <dbReference type="NCBI Taxonomy" id="29760"/>
    <lineage>
        <taxon>Eukaryota</taxon>
        <taxon>Viridiplantae</taxon>
        <taxon>Streptophyta</taxon>
        <taxon>Embryophyta</taxon>
        <taxon>Tracheophyta</taxon>
        <taxon>Spermatophyta</taxon>
        <taxon>Magnoliopsida</taxon>
        <taxon>eudicotyledons</taxon>
        <taxon>Gunneridae</taxon>
        <taxon>Pentapetalae</taxon>
        <taxon>rosids</taxon>
        <taxon>Vitales</taxon>
        <taxon>Vitaceae</taxon>
        <taxon>Viteae</taxon>
        <taxon>Vitis</taxon>
    </lineage>
</organism>
<dbReference type="eggNOG" id="ENOG502QTE9">
    <property type="taxonomic scope" value="Eukaryota"/>
</dbReference>
<evidence type="ECO:0000313" key="3">
    <source>
        <dbReference type="Proteomes" id="UP000009183"/>
    </source>
</evidence>
<dbReference type="PaxDb" id="29760-VIT_00s0199g00100.t01"/>
<gene>
    <name evidence="2" type="ORF">VIT_00s0199g00100</name>
</gene>
<dbReference type="HOGENOM" id="CLU_1646767_0_0_1"/>
<dbReference type="PANTHER" id="PTHR31110:SF2">
    <property type="entry name" value="PESTICIDAL CRYSTAL CRY8BA PROTEIN"/>
    <property type="match status" value="1"/>
</dbReference>
<sequence length="161" mass="17278">MQKLSGDDDIPSAPPFVGSSLEINQDRDQISGSTVTINEPNTTKNIPSSTTAQENSGNRIPDPSARCVHGVRASLNPARISWYCEQIDSFIMIYSIAETTASSGSLPARLPTFHASGQGPWCAVISYDACVRLCLHSWAGGCMEAPLFLDNECALLRNAFG</sequence>
<proteinExistence type="predicted"/>
<dbReference type="InParanoid" id="F6GZ57"/>
<keyword evidence="3" id="KW-1185">Reference proteome</keyword>
<dbReference type="STRING" id="29760.F6GZ57"/>
<reference evidence="3" key="1">
    <citation type="journal article" date="2007" name="Nature">
        <title>The grapevine genome sequence suggests ancestral hexaploidization in major angiosperm phyla.</title>
        <authorList>
            <consortium name="The French-Italian Public Consortium for Grapevine Genome Characterization."/>
            <person name="Jaillon O."/>
            <person name="Aury J.-M."/>
            <person name="Noel B."/>
            <person name="Policriti A."/>
            <person name="Clepet C."/>
            <person name="Casagrande A."/>
            <person name="Choisne N."/>
            <person name="Aubourg S."/>
            <person name="Vitulo N."/>
            <person name="Jubin C."/>
            <person name="Vezzi A."/>
            <person name="Legeai F."/>
            <person name="Hugueney P."/>
            <person name="Dasilva C."/>
            <person name="Horner D."/>
            <person name="Mica E."/>
            <person name="Jublot D."/>
            <person name="Poulain J."/>
            <person name="Bruyere C."/>
            <person name="Billault A."/>
            <person name="Segurens B."/>
            <person name="Gouyvenoux M."/>
            <person name="Ugarte E."/>
            <person name="Cattonaro F."/>
            <person name="Anthouard V."/>
            <person name="Vico V."/>
            <person name="Del Fabbro C."/>
            <person name="Alaux M."/>
            <person name="Di Gaspero G."/>
            <person name="Dumas V."/>
            <person name="Felice N."/>
            <person name="Paillard S."/>
            <person name="Juman I."/>
            <person name="Moroldo M."/>
            <person name="Scalabrin S."/>
            <person name="Canaguier A."/>
            <person name="Le Clainche I."/>
            <person name="Malacrida G."/>
            <person name="Durand E."/>
            <person name="Pesole G."/>
            <person name="Laucou V."/>
            <person name="Chatelet P."/>
            <person name="Merdinoglu D."/>
            <person name="Delledonne M."/>
            <person name="Pezzotti M."/>
            <person name="Lecharny A."/>
            <person name="Scarpelli C."/>
            <person name="Artiguenave F."/>
            <person name="Pe M.E."/>
            <person name="Valle G."/>
            <person name="Morgante M."/>
            <person name="Caboche M."/>
            <person name="Adam-Blondon A.-F."/>
            <person name="Weissenbach J."/>
            <person name="Quetier F."/>
            <person name="Wincker P."/>
        </authorList>
    </citation>
    <scope>NUCLEOTIDE SEQUENCE [LARGE SCALE GENOMIC DNA]</scope>
    <source>
        <strain evidence="3">cv. Pinot noir / PN40024</strain>
    </source>
</reference>